<evidence type="ECO:0000256" key="4">
    <source>
        <dbReference type="RuleBase" id="RU004478"/>
    </source>
</evidence>
<evidence type="ECO:0000256" key="6">
    <source>
        <dbReference type="SAM" id="MobiDB-lite"/>
    </source>
</evidence>
<dbReference type="SUPFAM" id="SSF58014">
    <property type="entry name" value="Coiled-coil domain of nucleotide exchange factor GrpE"/>
    <property type="match status" value="1"/>
</dbReference>
<comment type="subcellular location">
    <subcellularLocation>
        <location evidence="3">Mitochondrion matrix</location>
    </subcellularLocation>
</comment>
<dbReference type="EMBL" id="MU070140">
    <property type="protein sequence ID" value="KAF5829589.1"/>
    <property type="molecule type" value="Genomic_DNA"/>
</dbReference>
<feature type="compositionally biased region" description="Pro residues" evidence="6">
    <location>
        <begin position="313"/>
        <end position="325"/>
    </location>
</feature>
<keyword evidence="2 3" id="KW-0143">Chaperone</keyword>
<dbReference type="HAMAP" id="MF_01151">
    <property type="entry name" value="GrpE"/>
    <property type="match status" value="1"/>
</dbReference>
<evidence type="ECO:0000256" key="1">
    <source>
        <dbReference type="ARBA" id="ARBA00009054"/>
    </source>
</evidence>
<feature type="region of interest" description="Disordered" evidence="6">
    <location>
        <begin position="309"/>
        <end position="337"/>
    </location>
</feature>
<comment type="similarity">
    <text evidence="1 4">Belongs to the GrpE family.</text>
</comment>
<feature type="compositionally biased region" description="Low complexity" evidence="6">
    <location>
        <begin position="56"/>
        <end position="122"/>
    </location>
</feature>
<evidence type="ECO:0000313" key="7">
    <source>
        <dbReference type="EMBL" id="KAF5829589.1"/>
    </source>
</evidence>
<dbReference type="PRINTS" id="PR00773">
    <property type="entry name" value="GRPEPROTEIN"/>
</dbReference>
<dbReference type="NCBIfam" id="NF010741">
    <property type="entry name" value="PRK14143.1"/>
    <property type="match status" value="1"/>
</dbReference>
<name>A0ABQ7G4Q5_DUNSA</name>
<dbReference type="Gene3D" id="3.90.20.20">
    <property type="match status" value="1"/>
</dbReference>
<dbReference type="InterPro" id="IPR013805">
    <property type="entry name" value="GrpE_CC"/>
</dbReference>
<feature type="compositionally biased region" description="Polar residues" evidence="6">
    <location>
        <begin position="1"/>
        <end position="23"/>
    </location>
</feature>
<keyword evidence="8" id="KW-1185">Reference proteome</keyword>
<dbReference type="CDD" id="cd00446">
    <property type="entry name" value="GrpE"/>
    <property type="match status" value="1"/>
</dbReference>
<protein>
    <recommendedName>
        <fullName evidence="3">GrpE protein homolog</fullName>
    </recommendedName>
</protein>
<comment type="function">
    <text evidence="3">Essential component of the PAM complex, a complex required for the translocation of transit peptide-containing proteins from the inner membrane into the mitochondrial matrix in an ATP-dependent manner.</text>
</comment>
<evidence type="ECO:0000256" key="5">
    <source>
        <dbReference type="SAM" id="Coils"/>
    </source>
</evidence>
<dbReference type="SUPFAM" id="SSF51064">
    <property type="entry name" value="Head domain of nucleotide exchange factor GrpE"/>
    <property type="match status" value="1"/>
</dbReference>
<dbReference type="PANTHER" id="PTHR21237:SF40">
    <property type="entry name" value="CELL CYCLE AND APOPTOSIS REGULATOR PROTEIN 2"/>
    <property type="match status" value="1"/>
</dbReference>
<comment type="caution">
    <text evidence="7">The sequence shown here is derived from an EMBL/GenBank/DDBJ whole genome shotgun (WGS) entry which is preliminary data.</text>
</comment>
<dbReference type="PROSITE" id="PS01071">
    <property type="entry name" value="GRPE"/>
    <property type="match status" value="1"/>
</dbReference>
<dbReference type="PANTHER" id="PTHR21237">
    <property type="entry name" value="GRPE PROTEIN"/>
    <property type="match status" value="1"/>
</dbReference>
<dbReference type="Pfam" id="PF01025">
    <property type="entry name" value="GrpE"/>
    <property type="match status" value="1"/>
</dbReference>
<keyword evidence="3" id="KW-0496">Mitochondrion</keyword>
<evidence type="ECO:0000256" key="3">
    <source>
        <dbReference type="RuleBase" id="RU000640"/>
    </source>
</evidence>
<feature type="compositionally biased region" description="Low complexity" evidence="6">
    <location>
        <begin position="326"/>
        <end position="337"/>
    </location>
</feature>
<gene>
    <name evidence="7" type="ORF">DUNSADRAFT_15871</name>
</gene>
<feature type="region of interest" description="Disordered" evidence="6">
    <location>
        <begin position="1"/>
        <end position="126"/>
    </location>
</feature>
<dbReference type="InterPro" id="IPR000740">
    <property type="entry name" value="GrpE"/>
</dbReference>
<accession>A0ABQ7G4Q5</accession>
<reference evidence="7" key="1">
    <citation type="submission" date="2017-08" db="EMBL/GenBank/DDBJ databases">
        <authorList>
            <person name="Polle J.E."/>
            <person name="Barry K."/>
            <person name="Cushman J."/>
            <person name="Schmutz J."/>
            <person name="Tran D."/>
            <person name="Hathwaick L.T."/>
            <person name="Yim W.C."/>
            <person name="Jenkins J."/>
            <person name="Mckie-Krisberg Z.M."/>
            <person name="Prochnik S."/>
            <person name="Lindquist E."/>
            <person name="Dockter R.B."/>
            <person name="Adam C."/>
            <person name="Molina H."/>
            <person name="Bunkerborg J."/>
            <person name="Jin E."/>
            <person name="Buchheim M."/>
            <person name="Magnuson J."/>
        </authorList>
    </citation>
    <scope>NUCLEOTIDE SEQUENCE</scope>
    <source>
        <strain evidence="7">CCAP 19/18</strain>
    </source>
</reference>
<sequence>MLLKFGSSSLTQFSRNAAPSSTHRPAVAARQPSAVRHPARRLRMVVRSSEADVEQQEAVKQEQQQQQVQFQQQQEAQVQGEQESGNGTEAQAEASQGQEEAGPSTSEEGEQQQQQQMQTTPMERARQALASAPIDQELLEASLSELDEEVARLQAGVASAESRATMLEGTLQTAKDQLLRLNADFDNFRRRSAGEKEAIASKVTGDVVAELLPLVDNFELARTQVKVGSEGENKINSSYQALYKQLVDVMRGFGIEAVPTVGVAFDPEVHDAMMREHSDEIPDGHISQEFRKGFKMGEKLVRPAMVMVSMGPASPPEAPAPPQEEPAPSESSVQENA</sequence>
<feature type="coiled-coil region" evidence="5">
    <location>
        <begin position="136"/>
        <end position="191"/>
    </location>
</feature>
<dbReference type="InterPro" id="IPR009012">
    <property type="entry name" value="GrpE_head"/>
</dbReference>
<evidence type="ECO:0000313" key="8">
    <source>
        <dbReference type="Proteomes" id="UP000815325"/>
    </source>
</evidence>
<dbReference type="Gene3D" id="2.30.22.10">
    <property type="entry name" value="Head domain of nucleotide exchange factor GrpE"/>
    <property type="match status" value="1"/>
</dbReference>
<dbReference type="Proteomes" id="UP000815325">
    <property type="component" value="Unassembled WGS sequence"/>
</dbReference>
<organism evidence="7 8">
    <name type="scientific">Dunaliella salina</name>
    <name type="common">Green alga</name>
    <name type="synonym">Protococcus salinus</name>
    <dbReference type="NCBI Taxonomy" id="3046"/>
    <lineage>
        <taxon>Eukaryota</taxon>
        <taxon>Viridiplantae</taxon>
        <taxon>Chlorophyta</taxon>
        <taxon>core chlorophytes</taxon>
        <taxon>Chlorophyceae</taxon>
        <taxon>CS clade</taxon>
        <taxon>Chlamydomonadales</taxon>
        <taxon>Dunaliellaceae</taxon>
        <taxon>Dunaliella</taxon>
    </lineage>
</organism>
<keyword evidence="5" id="KW-0175">Coiled coil</keyword>
<evidence type="ECO:0000256" key="2">
    <source>
        <dbReference type="ARBA" id="ARBA00023186"/>
    </source>
</evidence>
<proteinExistence type="inferred from homology"/>